<name>A0A1T5L0I0_9FIRM</name>
<dbReference type="STRING" id="36842.SAMN02194393_02273"/>
<dbReference type="Proteomes" id="UP000190285">
    <property type="component" value="Unassembled WGS sequence"/>
</dbReference>
<dbReference type="Pfam" id="PF07722">
    <property type="entry name" value="Peptidase_C26"/>
    <property type="match status" value="1"/>
</dbReference>
<dbReference type="InterPro" id="IPR011697">
    <property type="entry name" value="Peptidase_C26"/>
</dbReference>
<keyword evidence="2" id="KW-1185">Reference proteome</keyword>
<dbReference type="PANTHER" id="PTHR43235">
    <property type="entry name" value="GLUTAMINE AMIDOTRANSFERASE PB2B2.05-RELATED"/>
    <property type="match status" value="1"/>
</dbReference>
<dbReference type="RefSeq" id="WP_079491731.1">
    <property type="nucleotide sequence ID" value="NZ_FUZT01000005.1"/>
</dbReference>
<dbReference type="GO" id="GO:0016740">
    <property type="term" value="F:transferase activity"/>
    <property type="evidence" value="ECO:0007669"/>
    <property type="project" value="UniProtKB-KW"/>
</dbReference>
<dbReference type="GO" id="GO:0005829">
    <property type="term" value="C:cytosol"/>
    <property type="evidence" value="ECO:0007669"/>
    <property type="project" value="TreeGrafter"/>
</dbReference>
<dbReference type="GO" id="GO:0016811">
    <property type="term" value="F:hydrolase activity, acting on carbon-nitrogen (but not peptide) bonds, in linear amides"/>
    <property type="evidence" value="ECO:0007669"/>
    <property type="project" value="InterPro"/>
</dbReference>
<evidence type="ECO:0000313" key="2">
    <source>
        <dbReference type="Proteomes" id="UP000190285"/>
    </source>
</evidence>
<dbReference type="SUPFAM" id="SSF52317">
    <property type="entry name" value="Class I glutamine amidotransferase-like"/>
    <property type="match status" value="1"/>
</dbReference>
<organism evidence="1 2">
    <name type="scientific">Maledivibacter halophilus</name>
    <dbReference type="NCBI Taxonomy" id="36842"/>
    <lineage>
        <taxon>Bacteria</taxon>
        <taxon>Bacillati</taxon>
        <taxon>Bacillota</taxon>
        <taxon>Clostridia</taxon>
        <taxon>Peptostreptococcales</taxon>
        <taxon>Caminicellaceae</taxon>
        <taxon>Maledivibacter</taxon>
    </lineage>
</organism>
<protein>
    <submittedName>
        <fullName evidence="1">Putative glutamine amidotransferase</fullName>
    </submittedName>
</protein>
<dbReference type="EMBL" id="FUZT01000005">
    <property type="protein sequence ID" value="SKC69546.1"/>
    <property type="molecule type" value="Genomic_DNA"/>
</dbReference>
<dbReference type="InterPro" id="IPR044668">
    <property type="entry name" value="PuuD-like"/>
</dbReference>
<dbReference type="PANTHER" id="PTHR43235:SF1">
    <property type="entry name" value="GLUTAMINE AMIDOTRANSFERASE PB2B2.05-RELATED"/>
    <property type="match status" value="1"/>
</dbReference>
<dbReference type="InterPro" id="IPR029062">
    <property type="entry name" value="Class_I_gatase-like"/>
</dbReference>
<sequence>MKPIIGVTVNYSYDDEVGKLTHLGGPRQEWQLLANDYIKSIEKAGGIPVMIPVYGDSSNAKNIINKLDGILFSGGNDIDPNHYDDQFSNKVGNIVPERDMQELILIKKILNETNIPVLGICRGHQLLNVACGGSLYQDMNSEGLEDHFFLASPMNYVIHTVNIQDDSKYKDIFSSNKISVNSYHHQAIKKLGESLVPTAYDDKGIIEAIELKSDNNRFVLGVQWHPETLVDRYENHLNIFRKFIEACKK</sequence>
<dbReference type="Gene3D" id="3.40.50.880">
    <property type="match status" value="1"/>
</dbReference>
<dbReference type="FunFam" id="3.40.50.880:FF:000030">
    <property type="entry name" value="Gamma-glutamyl-gamma-aminobutyrate hydrolase PuuD"/>
    <property type="match status" value="1"/>
</dbReference>
<reference evidence="2" key="1">
    <citation type="submission" date="2017-02" db="EMBL/GenBank/DDBJ databases">
        <authorList>
            <person name="Varghese N."/>
            <person name="Submissions S."/>
        </authorList>
    </citation>
    <scope>NUCLEOTIDE SEQUENCE [LARGE SCALE GENOMIC DNA]</scope>
    <source>
        <strain evidence="2">M1</strain>
    </source>
</reference>
<dbReference type="AlphaFoldDB" id="A0A1T5L0I0"/>
<keyword evidence="1" id="KW-0808">Transferase</keyword>
<keyword evidence="1" id="KW-0315">Glutamine amidotransferase</keyword>
<dbReference type="CDD" id="cd01745">
    <property type="entry name" value="GATase1_2"/>
    <property type="match status" value="1"/>
</dbReference>
<dbReference type="OrthoDB" id="9813383at2"/>
<accession>A0A1T5L0I0</accession>
<gene>
    <name evidence="1" type="ORF">SAMN02194393_02273</name>
</gene>
<evidence type="ECO:0000313" key="1">
    <source>
        <dbReference type="EMBL" id="SKC69546.1"/>
    </source>
</evidence>
<proteinExistence type="predicted"/>
<dbReference type="PROSITE" id="PS51273">
    <property type="entry name" value="GATASE_TYPE_1"/>
    <property type="match status" value="1"/>
</dbReference>